<evidence type="ECO:0000256" key="3">
    <source>
        <dbReference type="ARBA" id="ARBA00022448"/>
    </source>
</evidence>
<dbReference type="SMART" id="SM00397">
    <property type="entry name" value="t_SNARE"/>
    <property type="match status" value="1"/>
</dbReference>
<dbReference type="RefSeq" id="XP_069206005.1">
    <property type="nucleotide sequence ID" value="XM_069356164.1"/>
</dbReference>
<comment type="similarity">
    <text evidence="2">Belongs to the syntaxin family.</text>
</comment>
<dbReference type="InterPro" id="IPR015260">
    <property type="entry name" value="Syntaxin-6/10/61_N"/>
</dbReference>
<dbReference type="EMBL" id="JBBXJM010000006">
    <property type="protein sequence ID" value="KAL1406061.1"/>
    <property type="molecule type" value="Genomic_DNA"/>
</dbReference>
<evidence type="ECO:0000313" key="13">
    <source>
        <dbReference type="EMBL" id="KAL1406061.1"/>
    </source>
</evidence>
<keyword evidence="14" id="KW-1185">Reference proteome</keyword>
<keyword evidence="6 11" id="KW-1133">Transmembrane helix</keyword>
<dbReference type="GeneID" id="95988787"/>
<evidence type="ECO:0000259" key="12">
    <source>
        <dbReference type="PROSITE" id="PS50192"/>
    </source>
</evidence>
<keyword evidence="7" id="KW-0333">Golgi apparatus</keyword>
<gene>
    <name evidence="13" type="ORF">Q8F55_007744</name>
</gene>
<dbReference type="SUPFAM" id="SSF58038">
    <property type="entry name" value="SNARE fusion complex"/>
    <property type="match status" value="1"/>
</dbReference>
<comment type="caution">
    <text evidence="13">The sequence shown here is derived from an EMBL/GenBank/DDBJ whole genome shotgun (WGS) entry which is preliminary data.</text>
</comment>
<evidence type="ECO:0000256" key="4">
    <source>
        <dbReference type="ARBA" id="ARBA00022692"/>
    </source>
</evidence>
<dbReference type="Pfam" id="PF05739">
    <property type="entry name" value="SNARE"/>
    <property type="match status" value="1"/>
</dbReference>
<feature type="domain" description="T-SNARE coiled-coil homology" evidence="12">
    <location>
        <begin position="138"/>
        <end position="200"/>
    </location>
</feature>
<evidence type="ECO:0000256" key="8">
    <source>
        <dbReference type="ARBA" id="ARBA00023136"/>
    </source>
</evidence>
<comment type="subcellular location">
    <subcellularLocation>
        <location evidence="1">Golgi apparatus membrane</location>
        <topology evidence="1">Single-pass type IV membrane protein</topology>
    </subcellularLocation>
</comment>
<dbReference type="Pfam" id="PF09177">
    <property type="entry name" value="STX6_10_61_N"/>
    <property type="match status" value="1"/>
</dbReference>
<keyword evidence="3" id="KW-0813">Transport</keyword>
<feature type="transmembrane region" description="Helical" evidence="11">
    <location>
        <begin position="211"/>
        <end position="229"/>
    </location>
</feature>
<dbReference type="InterPro" id="IPR000727">
    <property type="entry name" value="T_SNARE_dom"/>
</dbReference>
<dbReference type="Gene3D" id="1.20.58.90">
    <property type="match status" value="1"/>
</dbReference>
<dbReference type="PROSITE" id="PS50192">
    <property type="entry name" value="T_SNARE"/>
    <property type="match status" value="1"/>
</dbReference>
<dbReference type="InterPro" id="IPR010989">
    <property type="entry name" value="SNARE"/>
</dbReference>
<evidence type="ECO:0000256" key="10">
    <source>
        <dbReference type="SAM" id="MobiDB-lite"/>
    </source>
</evidence>
<evidence type="ECO:0000256" key="5">
    <source>
        <dbReference type="ARBA" id="ARBA00022927"/>
    </source>
</evidence>
<name>A0ABR3PUE9_9TREE</name>
<evidence type="ECO:0000256" key="2">
    <source>
        <dbReference type="ARBA" id="ARBA00009063"/>
    </source>
</evidence>
<feature type="region of interest" description="Disordered" evidence="10">
    <location>
        <begin position="105"/>
        <end position="124"/>
    </location>
</feature>
<feature type="coiled-coil region" evidence="9">
    <location>
        <begin position="44"/>
        <end position="71"/>
    </location>
</feature>
<evidence type="ECO:0000313" key="14">
    <source>
        <dbReference type="Proteomes" id="UP001565368"/>
    </source>
</evidence>
<dbReference type="CDD" id="cd15851">
    <property type="entry name" value="SNARE_Syntaxin6"/>
    <property type="match status" value="1"/>
</dbReference>
<keyword evidence="8 11" id="KW-0472">Membrane</keyword>
<evidence type="ECO:0000256" key="6">
    <source>
        <dbReference type="ARBA" id="ARBA00022989"/>
    </source>
</evidence>
<reference evidence="13 14" key="1">
    <citation type="submission" date="2023-08" db="EMBL/GenBank/DDBJ databases">
        <title>Annotated Genome Sequence of Vanrija albida AlHP1.</title>
        <authorList>
            <person name="Herzog R."/>
        </authorList>
    </citation>
    <scope>NUCLEOTIDE SEQUENCE [LARGE SCALE GENOMIC DNA]</scope>
    <source>
        <strain evidence="13 14">AlHP1</strain>
    </source>
</reference>
<dbReference type="Proteomes" id="UP001565368">
    <property type="component" value="Unassembled WGS sequence"/>
</dbReference>
<dbReference type="CDD" id="cd21442">
    <property type="entry name" value="SNARE_NTD_STX6-like"/>
    <property type="match status" value="1"/>
</dbReference>
<protein>
    <recommendedName>
        <fullName evidence="12">t-SNARE coiled-coil homology domain-containing protein</fullName>
    </recommendedName>
</protein>
<dbReference type="SUPFAM" id="SSF47661">
    <property type="entry name" value="t-snare proteins"/>
    <property type="match status" value="1"/>
</dbReference>
<keyword evidence="9" id="KW-0175">Coiled coil</keyword>
<evidence type="ECO:0000256" key="9">
    <source>
        <dbReference type="SAM" id="Coils"/>
    </source>
</evidence>
<organism evidence="13 14">
    <name type="scientific">Vanrija albida</name>
    <dbReference type="NCBI Taxonomy" id="181172"/>
    <lineage>
        <taxon>Eukaryota</taxon>
        <taxon>Fungi</taxon>
        <taxon>Dikarya</taxon>
        <taxon>Basidiomycota</taxon>
        <taxon>Agaricomycotina</taxon>
        <taxon>Tremellomycetes</taxon>
        <taxon>Trichosporonales</taxon>
        <taxon>Trichosporonaceae</taxon>
        <taxon>Vanrija</taxon>
    </lineage>
</organism>
<accession>A0ABR3PUE9</accession>
<dbReference type="PANTHER" id="PTHR12791">
    <property type="entry name" value="GOLGI SNARE BET1-RELATED"/>
    <property type="match status" value="1"/>
</dbReference>
<proteinExistence type="inferred from homology"/>
<sequence>MSTDPYVDAKGEVEASIRNVKTLLNSYARIRSTSTDSASLTETIEELQTTLGLLETDLDDLEDSVRAVEENGDRWGISDIEVSQRRSFVNRVTAEVQTLQKQVHQITGSASGGSYRDYEPPSDGQYEEAEQWERQEQQVLIRRQDDTLGVISGTLNTIASQAGLIGKEVAEHSEMLDDLSTRVDGTQSRLSKVTKTMQNFITKNEDTRSSWCIGILVVILIILLIAVILV</sequence>
<keyword evidence="4 11" id="KW-0812">Transmembrane</keyword>
<evidence type="ECO:0000256" key="1">
    <source>
        <dbReference type="ARBA" id="ARBA00004409"/>
    </source>
</evidence>
<evidence type="ECO:0000256" key="7">
    <source>
        <dbReference type="ARBA" id="ARBA00023034"/>
    </source>
</evidence>
<dbReference type="Gene3D" id="1.20.5.110">
    <property type="match status" value="1"/>
</dbReference>
<evidence type="ECO:0000256" key="11">
    <source>
        <dbReference type="SAM" id="Phobius"/>
    </source>
</evidence>
<keyword evidence="5" id="KW-0653">Protein transport</keyword>